<dbReference type="Gene3D" id="2.60.40.10">
    <property type="entry name" value="Immunoglobulins"/>
    <property type="match status" value="2"/>
</dbReference>
<dbReference type="PANTHER" id="PTHR24020">
    <property type="entry name" value="COLLAGEN ALPHA"/>
    <property type="match status" value="1"/>
</dbReference>
<comment type="caution">
    <text evidence="5">The sequence shown here is derived from an EMBL/GenBank/DDBJ whole genome shotgun (WGS) entry which is preliminary data.</text>
</comment>
<keyword evidence="1 2" id="KW-0732">Signal</keyword>
<evidence type="ECO:0000256" key="2">
    <source>
        <dbReference type="SAM" id="SignalP"/>
    </source>
</evidence>
<dbReference type="Pfam" id="PF00395">
    <property type="entry name" value="SLH"/>
    <property type="match status" value="1"/>
</dbReference>
<dbReference type="Pfam" id="PF00092">
    <property type="entry name" value="VWA"/>
    <property type="match status" value="1"/>
</dbReference>
<dbReference type="PROSITE" id="PS51272">
    <property type="entry name" value="SLH"/>
    <property type="match status" value="1"/>
</dbReference>
<dbReference type="InterPro" id="IPR002035">
    <property type="entry name" value="VWF_A"/>
</dbReference>
<dbReference type="InterPro" id="IPR036465">
    <property type="entry name" value="vWFA_dom_sf"/>
</dbReference>
<feature type="chain" id="PRO_5021923169" evidence="2">
    <location>
        <begin position="31"/>
        <end position="872"/>
    </location>
</feature>
<feature type="domain" description="SLH" evidence="4">
    <location>
        <begin position="28"/>
        <end position="91"/>
    </location>
</feature>
<evidence type="ECO:0000259" key="3">
    <source>
        <dbReference type="PROSITE" id="PS50234"/>
    </source>
</evidence>
<feature type="domain" description="VWFA" evidence="3">
    <location>
        <begin position="599"/>
        <end position="765"/>
    </location>
</feature>
<dbReference type="Proteomes" id="UP000315711">
    <property type="component" value="Unassembled WGS sequence"/>
</dbReference>
<evidence type="ECO:0000313" key="5">
    <source>
        <dbReference type="EMBL" id="TWI53986.1"/>
    </source>
</evidence>
<protein>
    <submittedName>
        <fullName evidence="5">S-layer family protein</fullName>
    </submittedName>
</protein>
<evidence type="ECO:0000256" key="1">
    <source>
        <dbReference type="ARBA" id="ARBA00022729"/>
    </source>
</evidence>
<dbReference type="InterPro" id="IPR001119">
    <property type="entry name" value="SLH_dom"/>
</dbReference>
<dbReference type="Gene3D" id="3.40.50.410">
    <property type="entry name" value="von Willebrand factor, type A domain"/>
    <property type="match status" value="1"/>
</dbReference>
<gene>
    <name evidence="5" type="ORF">IQ10_03296</name>
</gene>
<dbReference type="SUPFAM" id="SSF53300">
    <property type="entry name" value="vWA-like"/>
    <property type="match status" value="1"/>
</dbReference>
<evidence type="ECO:0000313" key="6">
    <source>
        <dbReference type="Proteomes" id="UP000315711"/>
    </source>
</evidence>
<dbReference type="AlphaFoldDB" id="A0A562QD79"/>
<dbReference type="PROSITE" id="PS50234">
    <property type="entry name" value="VWFA"/>
    <property type="match status" value="1"/>
</dbReference>
<proteinExistence type="predicted"/>
<organism evidence="5 6">
    <name type="scientific">Halalkalibacter nanhaiisediminis</name>
    <dbReference type="NCBI Taxonomy" id="688079"/>
    <lineage>
        <taxon>Bacteria</taxon>
        <taxon>Bacillati</taxon>
        <taxon>Bacillota</taxon>
        <taxon>Bacilli</taxon>
        <taxon>Bacillales</taxon>
        <taxon>Bacillaceae</taxon>
        <taxon>Halalkalibacter</taxon>
    </lineage>
</organism>
<feature type="signal peptide" evidence="2">
    <location>
        <begin position="1"/>
        <end position="30"/>
    </location>
</feature>
<dbReference type="EMBL" id="VLKZ01000011">
    <property type="protein sequence ID" value="TWI53986.1"/>
    <property type="molecule type" value="Genomic_DNA"/>
</dbReference>
<accession>A0A562QD79</accession>
<keyword evidence="6" id="KW-1185">Reference proteome</keyword>
<dbReference type="PANTHER" id="PTHR24020:SF84">
    <property type="entry name" value="VWFA DOMAIN-CONTAINING PROTEIN"/>
    <property type="match status" value="1"/>
</dbReference>
<evidence type="ECO:0000259" key="4">
    <source>
        <dbReference type="PROSITE" id="PS51272"/>
    </source>
</evidence>
<sequence length="872" mass="95867">MMNTVQKKNTFLILLVFLFMSSFFSDRAHAMFKDVSTNHWAYSSIEWAINQGLIKGYADGTYRPQRTLTEAEFVTMLIRYDCSGDATGQLGVYTGEHWASGNYRFLQRKNIPLRGYSNVALRDQPMTRGQMARIVAAFNGLDLSEPHAVQYMYIQNLSSGMTGKRNYNDYGVNRSLNRAEAAVFLERIANKGRCRMEGLRVPAAGLDNQQYYPFPVNFFGNETATTFSPPTSPPVVTQPGPISDLRLTDVEIEKQVLTSNGVDSTFINLTLKDCYGNPIPYDESISFNVSSEGGASLAGGGSNIPSYSIRFGTLIYSWGLQGYTLNGSIISNHPEIYSVRVSLDVDGFRETHEARVINNEYTIEGGNDSITFDTGTITVTVLDRQGSTLDSALYVLNDQQIEAAALPEHETTLSISSTSTSTWTDGPELAVEVTAPQSNRARKDTISFRVTSTGATNMACYRNPIEIPLSYEPKAELRVEAQDPIISADGSAKTQITAKIVRPGGQTITNFNGRVQFRSAQGAYLSNSEVNFINGVATTTLTSISTSRVVTDQIFAEIVSVDNRYRQDIESVLNQSHSTDVVYDPKLQLGGACTVDDLEIAFVIDSSGSMRQTDRDRLRVSKSQELLSSIGANQNIATHFNGRGHYLAGPAIVPVVSPTLQQVIQSGGTNMGAGLEVAFSNFTTNSTKKVAILLTDGRSSQRKVTEMMEKAKAEGITIYTVGLGKKNQLNEALLQKIAEETGGKYFHAQQNIDISTAYQSILDQILCDVPPSGCVQSGQIFSGASLKSARTHFYMETFMNNNCGDIDKVIVRFHATDGDIDYQLINRGQDYYALKIDNDEIARLALQREGTFLAYNKDGKLVGQTQIPIQYN</sequence>
<dbReference type="InterPro" id="IPR013783">
    <property type="entry name" value="Ig-like_fold"/>
</dbReference>
<reference evidence="5 6" key="1">
    <citation type="journal article" date="2015" name="Stand. Genomic Sci.">
        <title>Genomic Encyclopedia of Bacterial and Archaeal Type Strains, Phase III: the genomes of soil and plant-associated and newly described type strains.</title>
        <authorList>
            <person name="Whitman W.B."/>
            <person name="Woyke T."/>
            <person name="Klenk H.P."/>
            <person name="Zhou Y."/>
            <person name="Lilburn T.G."/>
            <person name="Beck B.J."/>
            <person name="De Vos P."/>
            <person name="Vandamme P."/>
            <person name="Eisen J.A."/>
            <person name="Garrity G."/>
            <person name="Hugenholtz P."/>
            <person name="Kyrpides N.C."/>
        </authorList>
    </citation>
    <scope>NUCLEOTIDE SEQUENCE [LARGE SCALE GENOMIC DNA]</scope>
    <source>
        <strain evidence="5 6">CGMCC 1.10116</strain>
    </source>
</reference>
<name>A0A562QD79_9BACI</name>
<dbReference type="InterPro" id="IPR050525">
    <property type="entry name" value="ECM_Assembly_Org"/>
</dbReference>
<dbReference type="CDD" id="cd00198">
    <property type="entry name" value="vWFA"/>
    <property type="match status" value="1"/>
</dbReference>
<dbReference type="SMART" id="SM00327">
    <property type="entry name" value="VWA"/>
    <property type="match status" value="1"/>
</dbReference>